<keyword evidence="7 10" id="KW-0808">Transferase</keyword>
<dbReference type="InterPro" id="IPR023195">
    <property type="entry name" value="Nict_dMeBzImd_PRibTrfase_N"/>
</dbReference>
<evidence type="ECO:0000313" key="11">
    <source>
        <dbReference type="EMBL" id="QGM99364.1"/>
    </source>
</evidence>
<evidence type="ECO:0000256" key="2">
    <source>
        <dbReference type="ARBA" id="ARBA00007110"/>
    </source>
</evidence>
<dbReference type="GO" id="GO:0009236">
    <property type="term" value="P:cobalamin biosynthetic process"/>
    <property type="evidence" value="ECO:0007669"/>
    <property type="project" value="UniProtKB-UniRule"/>
</dbReference>
<dbReference type="InterPro" id="IPR017846">
    <property type="entry name" value="Nict_dMeBzImd_PRibTrfase_bact"/>
</dbReference>
<accession>A0A6B8M5T1</accession>
<keyword evidence="6 10" id="KW-0328">Glycosyltransferase</keyword>
<dbReference type="InterPro" id="IPR036087">
    <property type="entry name" value="Nict_dMeBzImd_PRibTrfase_sf"/>
</dbReference>
<dbReference type="Pfam" id="PF02277">
    <property type="entry name" value="DBI_PRT"/>
    <property type="match status" value="1"/>
</dbReference>
<dbReference type="SUPFAM" id="SSF52733">
    <property type="entry name" value="Nicotinate mononucleotide:5,6-dimethylbenzimidazole phosphoribosyltransferase (CobT)"/>
    <property type="match status" value="1"/>
</dbReference>
<dbReference type="NCBIfam" id="NF000996">
    <property type="entry name" value="PRK00105.1"/>
    <property type="match status" value="1"/>
</dbReference>
<dbReference type="Gene3D" id="3.40.50.10210">
    <property type="match status" value="1"/>
</dbReference>
<keyword evidence="5 10" id="KW-0169">Cobalamin biosynthesis</keyword>
<evidence type="ECO:0000256" key="9">
    <source>
        <dbReference type="ARBA" id="ARBA00047340"/>
    </source>
</evidence>
<comment type="catalytic activity">
    <reaction evidence="9 10">
        <text>5,6-dimethylbenzimidazole + nicotinate beta-D-ribonucleotide = alpha-ribazole 5'-phosphate + nicotinate + H(+)</text>
        <dbReference type="Rhea" id="RHEA:11196"/>
        <dbReference type="ChEBI" id="CHEBI:15378"/>
        <dbReference type="ChEBI" id="CHEBI:15890"/>
        <dbReference type="ChEBI" id="CHEBI:32544"/>
        <dbReference type="ChEBI" id="CHEBI:57502"/>
        <dbReference type="ChEBI" id="CHEBI:57918"/>
        <dbReference type="EC" id="2.4.2.21"/>
    </reaction>
</comment>
<gene>
    <name evidence="10 11" type="primary">cobT</name>
    <name evidence="11" type="ORF">F7D14_19015</name>
</gene>
<evidence type="ECO:0000256" key="3">
    <source>
        <dbReference type="ARBA" id="ARBA00011991"/>
    </source>
</evidence>
<dbReference type="EC" id="2.4.2.21" evidence="3 10"/>
<dbReference type="KEGG" id="mpar:F7D14_19015"/>
<reference evidence="11 12" key="1">
    <citation type="submission" date="2019-09" db="EMBL/GenBank/DDBJ databases">
        <title>Isolation and complete genome sequencing of Methylocystis species.</title>
        <authorList>
            <person name="Rumah B.L."/>
            <person name="Stead C.E."/>
            <person name="Stevens B.C."/>
            <person name="Minton N.P."/>
            <person name="Grosse-Honebrink A."/>
            <person name="Zhang Y."/>
        </authorList>
    </citation>
    <scope>NUCLEOTIDE SEQUENCE [LARGE SCALE GENOMIC DNA]</scope>
    <source>
        <strain evidence="11 12">BRCS2</strain>
    </source>
</reference>
<dbReference type="GO" id="GO:0008939">
    <property type="term" value="F:nicotinate-nucleotide-dimethylbenzimidazole phosphoribosyltransferase activity"/>
    <property type="evidence" value="ECO:0007669"/>
    <property type="project" value="UniProtKB-UniRule"/>
</dbReference>
<dbReference type="CDD" id="cd02439">
    <property type="entry name" value="DMB-PRT_CobT"/>
    <property type="match status" value="1"/>
</dbReference>
<evidence type="ECO:0000256" key="8">
    <source>
        <dbReference type="ARBA" id="ARBA00030686"/>
    </source>
</evidence>
<protein>
    <recommendedName>
        <fullName evidence="4 10">Nicotinate-nucleotide--dimethylbenzimidazole phosphoribosyltransferase</fullName>
        <shortName evidence="10">NN:DBI PRT</shortName>
        <ecNumber evidence="3 10">2.4.2.21</ecNumber>
    </recommendedName>
    <alternativeName>
        <fullName evidence="8 10">N(1)-alpha-phosphoribosyltransferase</fullName>
    </alternativeName>
</protein>
<keyword evidence="12" id="KW-1185">Reference proteome</keyword>
<comment type="similarity">
    <text evidence="2 10">Belongs to the CobT family.</text>
</comment>
<dbReference type="EMBL" id="CP044331">
    <property type="protein sequence ID" value="QGM99364.1"/>
    <property type="molecule type" value="Genomic_DNA"/>
</dbReference>
<dbReference type="PANTHER" id="PTHR43463:SF1">
    <property type="entry name" value="NICOTINATE-NUCLEOTIDE--DIMETHYLBENZIMIDAZOLE PHOSPHORIBOSYLTRANSFERASE"/>
    <property type="match status" value="1"/>
</dbReference>
<dbReference type="AlphaFoldDB" id="A0A6B8M5T1"/>
<evidence type="ECO:0000313" key="12">
    <source>
        <dbReference type="Proteomes" id="UP000422569"/>
    </source>
</evidence>
<evidence type="ECO:0000256" key="1">
    <source>
        <dbReference type="ARBA" id="ARBA00005049"/>
    </source>
</evidence>
<dbReference type="Proteomes" id="UP000422569">
    <property type="component" value="Chromosome"/>
</dbReference>
<evidence type="ECO:0000256" key="10">
    <source>
        <dbReference type="HAMAP-Rule" id="MF_00230"/>
    </source>
</evidence>
<sequence length="344" mass="35328">MSLAMSTDIRPFEEIRMLFARLPAPDQAAVAAVRARDAQLTKPPGALGRLEEIVEWLAAWQGAPAPAIARPLVAVYAGNHGVAAQGVSAFPASVTAQMVQNFTSGGAAINQICKAHDIGLKVYELALERPTFDFTQGPAMDEREAAATFAYGFEAIEGGIDLLAPGEMGIGNTTSAAAIYAALFGGPASRWTGRGTGVDDAGLARKNAAIDAALALHARHLSDPLEIMRRLGGREIAAMMGAITAARLNRVPVVLDGFVVCAAAALLHAIAPDAIGHCIAGHVSAEGAHAEVLATLGKKPLLDLGMRLGEGSGAGLAIALIKTALACHRDMATFESAGVSGKSA</sequence>
<evidence type="ECO:0000256" key="7">
    <source>
        <dbReference type="ARBA" id="ARBA00022679"/>
    </source>
</evidence>
<evidence type="ECO:0000256" key="5">
    <source>
        <dbReference type="ARBA" id="ARBA00022573"/>
    </source>
</evidence>
<dbReference type="HAMAP" id="MF_00230">
    <property type="entry name" value="CobT"/>
    <property type="match status" value="1"/>
</dbReference>
<feature type="active site" description="Proton acceptor" evidence="10">
    <location>
        <position position="310"/>
    </location>
</feature>
<comment type="pathway">
    <text evidence="1 10">Nucleoside biosynthesis; alpha-ribazole biosynthesis; alpha-ribazole from 5,6-dimethylbenzimidazole: step 1/2.</text>
</comment>
<evidence type="ECO:0000256" key="6">
    <source>
        <dbReference type="ARBA" id="ARBA00022676"/>
    </source>
</evidence>
<dbReference type="Gene3D" id="1.10.1610.10">
    <property type="match status" value="1"/>
</dbReference>
<dbReference type="NCBIfam" id="TIGR03160">
    <property type="entry name" value="cobT_DBIPRT"/>
    <property type="match status" value="1"/>
</dbReference>
<name>A0A6B8M5T1_9HYPH</name>
<dbReference type="PANTHER" id="PTHR43463">
    <property type="entry name" value="NICOTINATE-NUCLEOTIDE--DIMETHYLBENZIMIDAZOLE PHOSPHORIBOSYLTRANSFERASE"/>
    <property type="match status" value="1"/>
</dbReference>
<evidence type="ECO:0000256" key="4">
    <source>
        <dbReference type="ARBA" id="ARBA00015486"/>
    </source>
</evidence>
<comment type="function">
    <text evidence="10">Catalyzes the synthesis of alpha-ribazole-5'-phosphate from nicotinate mononucleotide (NAMN) and 5,6-dimethylbenzimidazole (DMB).</text>
</comment>
<dbReference type="InterPro" id="IPR003200">
    <property type="entry name" value="Nict_dMeBzImd_PRibTrfase"/>
</dbReference>
<proteinExistence type="inferred from homology"/>
<organism evidence="11 12">
    <name type="scientific">Methylocystis parvus</name>
    <dbReference type="NCBI Taxonomy" id="134"/>
    <lineage>
        <taxon>Bacteria</taxon>
        <taxon>Pseudomonadati</taxon>
        <taxon>Pseudomonadota</taxon>
        <taxon>Alphaproteobacteria</taxon>
        <taxon>Hyphomicrobiales</taxon>
        <taxon>Methylocystaceae</taxon>
        <taxon>Methylocystis</taxon>
    </lineage>
</organism>
<dbReference type="UniPathway" id="UPA00061">
    <property type="reaction ID" value="UER00516"/>
</dbReference>